<feature type="region of interest" description="Disordered" evidence="1">
    <location>
        <begin position="50"/>
        <end position="111"/>
    </location>
</feature>
<evidence type="ECO:0000256" key="1">
    <source>
        <dbReference type="SAM" id="MobiDB-lite"/>
    </source>
</evidence>
<dbReference type="EMBL" id="GBRH01175196">
    <property type="protein sequence ID" value="JAE22700.1"/>
    <property type="molecule type" value="Transcribed_RNA"/>
</dbReference>
<name>A0A0A9GC94_ARUDO</name>
<evidence type="ECO:0000313" key="2">
    <source>
        <dbReference type="EMBL" id="JAE22700.1"/>
    </source>
</evidence>
<proteinExistence type="predicted"/>
<organism evidence="2">
    <name type="scientific">Arundo donax</name>
    <name type="common">Giant reed</name>
    <name type="synonym">Donax arundinaceus</name>
    <dbReference type="NCBI Taxonomy" id="35708"/>
    <lineage>
        <taxon>Eukaryota</taxon>
        <taxon>Viridiplantae</taxon>
        <taxon>Streptophyta</taxon>
        <taxon>Embryophyta</taxon>
        <taxon>Tracheophyta</taxon>
        <taxon>Spermatophyta</taxon>
        <taxon>Magnoliopsida</taxon>
        <taxon>Liliopsida</taxon>
        <taxon>Poales</taxon>
        <taxon>Poaceae</taxon>
        <taxon>PACMAD clade</taxon>
        <taxon>Arundinoideae</taxon>
        <taxon>Arundineae</taxon>
        <taxon>Arundo</taxon>
    </lineage>
</organism>
<accession>A0A0A9GC94</accession>
<sequence>MPFKLQWRNITLVEHLVCYAELICSPGCRNATADATEGASENCPCALGRRQCRRPSPPRPGAVEMTDHLHQPRRRPSPPTAPHRGRKPAGAGRGCASRRPGSASRRRVRRE</sequence>
<protein>
    <submittedName>
        <fullName evidence="2">Uncharacterized protein</fullName>
    </submittedName>
</protein>
<dbReference type="AlphaFoldDB" id="A0A0A9GC94"/>
<reference evidence="2" key="1">
    <citation type="submission" date="2014-09" db="EMBL/GenBank/DDBJ databases">
        <authorList>
            <person name="Magalhaes I.L.F."/>
            <person name="Oliveira U."/>
            <person name="Santos F.R."/>
            <person name="Vidigal T.H.D.A."/>
            <person name="Brescovit A.D."/>
            <person name="Santos A.J."/>
        </authorList>
    </citation>
    <scope>NUCLEOTIDE SEQUENCE</scope>
    <source>
        <tissue evidence="2">Shoot tissue taken approximately 20 cm above the soil surface</tissue>
    </source>
</reference>
<feature type="compositionally biased region" description="Low complexity" evidence="1">
    <location>
        <begin position="94"/>
        <end position="103"/>
    </location>
</feature>
<reference evidence="2" key="2">
    <citation type="journal article" date="2015" name="Data Brief">
        <title>Shoot transcriptome of the giant reed, Arundo donax.</title>
        <authorList>
            <person name="Barrero R.A."/>
            <person name="Guerrero F.D."/>
            <person name="Moolhuijzen P."/>
            <person name="Goolsby J.A."/>
            <person name="Tidwell J."/>
            <person name="Bellgard S.E."/>
            <person name="Bellgard M.I."/>
        </authorList>
    </citation>
    <scope>NUCLEOTIDE SEQUENCE</scope>
    <source>
        <tissue evidence="2">Shoot tissue taken approximately 20 cm above the soil surface</tissue>
    </source>
</reference>